<comment type="subcellular location">
    <subcellularLocation>
        <location evidence="1">Golgi apparatus membrane</location>
        <topology evidence="1">Multi-pass membrane protein</topology>
    </subcellularLocation>
</comment>
<evidence type="ECO:0000256" key="3">
    <source>
        <dbReference type="ARBA" id="ARBA00022448"/>
    </source>
</evidence>
<feature type="transmembrane region" description="Helical" evidence="9">
    <location>
        <begin position="54"/>
        <end position="78"/>
    </location>
</feature>
<evidence type="ECO:0000313" key="10">
    <source>
        <dbReference type="EMBL" id="JAT77966.1"/>
    </source>
</evidence>
<dbReference type="GO" id="GO:0000139">
    <property type="term" value="C:Golgi membrane"/>
    <property type="evidence" value="ECO:0007669"/>
    <property type="project" value="UniProtKB-SubCell"/>
</dbReference>
<evidence type="ECO:0000256" key="2">
    <source>
        <dbReference type="ARBA" id="ARBA00008160"/>
    </source>
</evidence>
<dbReference type="GO" id="GO:0005829">
    <property type="term" value="C:cytosol"/>
    <property type="evidence" value="ECO:0007669"/>
    <property type="project" value="GOC"/>
</dbReference>
<dbReference type="GO" id="GO:0005802">
    <property type="term" value="C:trans-Golgi network"/>
    <property type="evidence" value="ECO:0007669"/>
    <property type="project" value="TreeGrafter"/>
</dbReference>
<evidence type="ECO:0000256" key="8">
    <source>
        <dbReference type="ARBA" id="ARBA00023136"/>
    </source>
</evidence>
<accession>A0A1D2AFH5</accession>
<keyword evidence="5" id="KW-0653">Protein transport</keyword>
<reference evidence="10" key="1">
    <citation type="submission" date="2015-08" db="EMBL/GenBank/DDBJ databases">
        <authorList>
            <person name="Babu N.S."/>
            <person name="Beckwith C.J."/>
            <person name="Beseler K.G."/>
            <person name="Brison A."/>
            <person name="Carone J.V."/>
            <person name="Caskin T.P."/>
            <person name="Diamond M."/>
            <person name="Durham M.E."/>
            <person name="Foxe J.M."/>
            <person name="Go M."/>
            <person name="Henderson B.A."/>
            <person name="Jones I.B."/>
            <person name="McGettigan J.A."/>
            <person name="Micheletti S.J."/>
            <person name="Nasrallah M.E."/>
            <person name="Ortiz D."/>
            <person name="Piller C.R."/>
            <person name="Privatt S.R."/>
            <person name="Schneider S.L."/>
            <person name="Sharp S."/>
            <person name="Smith T.C."/>
            <person name="Stanton J.D."/>
            <person name="Ullery H.E."/>
            <person name="Wilson R.J."/>
            <person name="Serrano M.G."/>
            <person name="Buck G."/>
            <person name="Lee V."/>
            <person name="Wang Y."/>
            <person name="Carvalho R."/>
            <person name="Voegtly L."/>
            <person name="Shi R."/>
            <person name="Duckworth R."/>
            <person name="Johnson A."/>
            <person name="Loviza R."/>
            <person name="Walstead R."/>
            <person name="Shah Z."/>
            <person name="Kiflezghi M."/>
            <person name="Wade K."/>
            <person name="Ball S.L."/>
            <person name="Bradley K.W."/>
            <person name="Asai D.J."/>
            <person name="Bowman C.A."/>
            <person name="Russell D.A."/>
            <person name="Pope W.H."/>
            <person name="Jacobs-Sera D."/>
            <person name="Hendrix R.W."/>
            <person name="Hatfull G.F."/>
        </authorList>
    </citation>
    <scope>NUCLEOTIDE SEQUENCE</scope>
</reference>
<dbReference type="PANTHER" id="PTHR12952:SF0">
    <property type="entry name" value="PROTEIN SYS1 HOMOLOG"/>
    <property type="match status" value="1"/>
</dbReference>
<feature type="transmembrane region" description="Helical" evidence="9">
    <location>
        <begin position="115"/>
        <end position="135"/>
    </location>
</feature>
<evidence type="ECO:0000256" key="5">
    <source>
        <dbReference type="ARBA" id="ARBA00022927"/>
    </source>
</evidence>
<feature type="transmembrane region" description="Helical" evidence="9">
    <location>
        <begin position="90"/>
        <end position="109"/>
    </location>
</feature>
<evidence type="ECO:0008006" key="11">
    <source>
        <dbReference type="Google" id="ProtNLM"/>
    </source>
</evidence>
<keyword evidence="8 9" id="KW-0472">Membrane</keyword>
<dbReference type="AlphaFoldDB" id="A0A1D2AFH5"/>
<comment type="similarity">
    <text evidence="2">Belongs to the SYS1 family.</text>
</comment>
<name>A0A1D2AFH5_AUXPR</name>
<dbReference type="Pfam" id="PF09801">
    <property type="entry name" value="SYS1"/>
    <property type="match status" value="1"/>
</dbReference>
<evidence type="ECO:0000256" key="6">
    <source>
        <dbReference type="ARBA" id="ARBA00022989"/>
    </source>
</evidence>
<sequence>MLYGTVRWDPLLIVVQIVAFQCYFYGTLGLLLFLLTGPYVPDVNLFHVFDWRWIQLKTFVGAMVILAFVITSVLNAVFLRLMIRRAKKCLDFTATLYGIHLILVWSTYGLPRTKTWWICNLAFLAITTGLGEWLCMQKELQDIPMSSLSTAGARIEQELVRQIPVVTILS</sequence>
<gene>
    <name evidence="10" type="ORF">g.21626</name>
</gene>
<evidence type="ECO:0000256" key="7">
    <source>
        <dbReference type="ARBA" id="ARBA00023034"/>
    </source>
</evidence>
<dbReference type="GO" id="GO:0043001">
    <property type="term" value="P:Golgi to plasma membrane protein transport"/>
    <property type="evidence" value="ECO:0007669"/>
    <property type="project" value="TreeGrafter"/>
</dbReference>
<keyword evidence="4 9" id="KW-0812">Transmembrane</keyword>
<dbReference type="GO" id="GO:0034067">
    <property type="term" value="P:protein localization to Golgi apparatus"/>
    <property type="evidence" value="ECO:0007669"/>
    <property type="project" value="TreeGrafter"/>
</dbReference>
<dbReference type="InterPro" id="IPR019185">
    <property type="entry name" value="Integral_membrane_SYS1-rel"/>
</dbReference>
<feature type="transmembrane region" description="Helical" evidence="9">
    <location>
        <begin position="12"/>
        <end position="34"/>
    </location>
</feature>
<evidence type="ECO:0000256" key="4">
    <source>
        <dbReference type="ARBA" id="ARBA00022692"/>
    </source>
</evidence>
<evidence type="ECO:0000256" key="9">
    <source>
        <dbReference type="SAM" id="Phobius"/>
    </source>
</evidence>
<proteinExistence type="inferred from homology"/>
<dbReference type="GO" id="GO:0006895">
    <property type="term" value="P:Golgi to endosome transport"/>
    <property type="evidence" value="ECO:0007669"/>
    <property type="project" value="TreeGrafter"/>
</dbReference>
<keyword evidence="6 9" id="KW-1133">Transmembrane helix</keyword>
<organism evidence="10">
    <name type="scientific">Auxenochlorella protothecoides</name>
    <name type="common">Green microalga</name>
    <name type="synonym">Chlorella protothecoides</name>
    <dbReference type="NCBI Taxonomy" id="3075"/>
    <lineage>
        <taxon>Eukaryota</taxon>
        <taxon>Viridiplantae</taxon>
        <taxon>Chlorophyta</taxon>
        <taxon>core chlorophytes</taxon>
        <taxon>Trebouxiophyceae</taxon>
        <taxon>Chlorellales</taxon>
        <taxon>Chlorellaceae</taxon>
        <taxon>Auxenochlorella</taxon>
    </lineage>
</organism>
<keyword evidence="7" id="KW-0333">Golgi apparatus</keyword>
<evidence type="ECO:0000256" key="1">
    <source>
        <dbReference type="ARBA" id="ARBA00004653"/>
    </source>
</evidence>
<protein>
    <recommendedName>
        <fullName evidence="11">Protein SYS1-like protein</fullName>
    </recommendedName>
</protein>
<dbReference type="EMBL" id="GDKF01000656">
    <property type="protein sequence ID" value="JAT77966.1"/>
    <property type="molecule type" value="Transcribed_RNA"/>
</dbReference>
<keyword evidence="3" id="KW-0813">Transport</keyword>
<dbReference type="PANTHER" id="PTHR12952">
    <property type="entry name" value="SYS1"/>
    <property type="match status" value="1"/>
</dbReference>